<dbReference type="PATRIC" id="fig|1230338.3.peg.205"/>
<keyword evidence="6 9" id="KW-0413">Isomerase</keyword>
<dbReference type="Pfam" id="PF01479">
    <property type="entry name" value="S4"/>
    <property type="match status" value="1"/>
</dbReference>
<feature type="domain" description="RNA-binding S4" evidence="11">
    <location>
        <begin position="92"/>
        <end position="158"/>
    </location>
</feature>
<evidence type="ECO:0000256" key="7">
    <source>
        <dbReference type="PIRSR" id="PIRSR606225-1"/>
    </source>
</evidence>
<dbReference type="Proteomes" id="UP000023795">
    <property type="component" value="Unassembled WGS sequence"/>
</dbReference>
<protein>
    <recommendedName>
        <fullName evidence="9">Pseudouridine synthase</fullName>
        <ecNumber evidence="9">5.4.99.-</ecNumber>
    </recommendedName>
</protein>
<comment type="catalytic activity">
    <reaction evidence="9">
        <text>a uridine in RNA = a pseudouridine in RNA</text>
        <dbReference type="Rhea" id="RHEA:48348"/>
        <dbReference type="Rhea" id="RHEA-COMP:12068"/>
        <dbReference type="Rhea" id="RHEA-COMP:12069"/>
        <dbReference type="ChEBI" id="CHEBI:65314"/>
        <dbReference type="ChEBI" id="CHEBI:65315"/>
    </reaction>
</comment>
<comment type="catalytic activity">
    <reaction evidence="1">
        <text>uridine(955/2504/2580) in 23S rRNA = pseudouridine(955/2504/2580) in 23S rRNA</text>
        <dbReference type="Rhea" id="RHEA:42528"/>
        <dbReference type="Rhea" id="RHEA-COMP:10099"/>
        <dbReference type="Rhea" id="RHEA-COMP:10100"/>
        <dbReference type="ChEBI" id="CHEBI:65314"/>
        <dbReference type="ChEBI" id="CHEBI:65315"/>
        <dbReference type="EC" id="5.4.99.24"/>
    </reaction>
</comment>
<dbReference type="SUPFAM" id="SSF55120">
    <property type="entry name" value="Pseudouridine synthase"/>
    <property type="match status" value="1"/>
</dbReference>
<dbReference type="InterPro" id="IPR006225">
    <property type="entry name" value="PsdUridine_synth_RluC/D"/>
</dbReference>
<keyword evidence="5 8" id="KW-0694">RNA-binding</keyword>
<feature type="region of interest" description="Disordered" evidence="10">
    <location>
        <begin position="1"/>
        <end position="71"/>
    </location>
</feature>
<dbReference type="eggNOG" id="COG0564">
    <property type="taxonomic scope" value="Bacteria"/>
</dbReference>
<comment type="similarity">
    <text evidence="3 9">Belongs to the pseudouridine synthase RluA family.</text>
</comment>
<keyword evidence="13" id="KW-1185">Reference proteome</keyword>
<dbReference type="AlphaFoldDB" id="L2F826"/>
<dbReference type="PANTHER" id="PTHR21600:SF92">
    <property type="entry name" value="RIBOSOMAL LARGE SUBUNIT PSEUDOURIDINE SYNTHASE C"/>
    <property type="match status" value="1"/>
</dbReference>
<comment type="function">
    <text evidence="2">Responsible for synthesis of pseudouridine from uracil at positions 955, 2504 and 2580 in 23S ribosomal RNA.</text>
</comment>
<evidence type="ECO:0000256" key="9">
    <source>
        <dbReference type="RuleBase" id="RU362028"/>
    </source>
</evidence>
<dbReference type="CDD" id="cd00165">
    <property type="entry name" value="S4"/>
    <property type="match status" value="1"/>
</dbReference>
<name>L2F826_9GAMM</name>
<dbReference type="GO" id="GO:0000455">
    <property type="term" value="P:enzyme-directed rRNA pseudouridine synthesis"/>
    <property type="evidence" value="ECO:0007669"/>
    <property type="project" value="UniProtKB-ARBA"/>
</dbReference>
<dbReference type="InterPro" id="IPR020103">
    <property type="entry name" value="PsdUridine_synth_cat_dom_sf"/>
</dbReference>
<dbReference type="Gene3D" id="3.30.2350.10">
    <property type="entry name" value="Pseudouridine synthase"/>
    <property type="match status" value="1"/>
</dbReference>
<evidence type="ECO:0000256" key="10">
    <source>
        <dbReference type="SAM" id="MobiDB-lite"/>
    </source>
</evidence>
<evidence type="ECO:0000256" key="4">
    <source>
        <dbReference type="ARBA" id="ARBA00022552"/>
    </source>
</evidence>
<dbReference type="STRING" id="1230338.MOMA_00955"/>
<gene>
    <name evidence="12" type="ORF">MOMA_00955</name>
</gene>
<dbReference type="PROSITE" id="PS50889">
    <property type="entry name" value="S4"/>
    <property type="match status" value="1"/>
</dbReference>
<dbReference type="EC" id="5.4.99.-" evidence="9"/>
<proteinExistence type="inferred from homology"/>
<dbReference type="GO" id="GO:0003723">
    <property type="term" value="F:RNA binding"/>
    <property type="evidence" value="ECO:0007669"/>
    <property type="project" value="UniProtKB-KW"/>
</dbReference>
<dbReference type="CDD" id="cd02869">
    <property type="entry name" value="PseudoU_synth_RluA_like"/>
    <property type="match status" value="1"/>
</dbReference>
<evidence type="ECO:0000313" key="13">
    <source>
        <dbReference type="Proteomes" id="UP000023795"/>
    </source>
</evidence>
<evidence type="ECO:0000259" key="11">
    <source>
        <dbReference type="SMART" id="SM00363"/>
    </source>
</evidence>
<dbReference type="Pfam" id="PF00849">
    <property type="entry name" value="PseudoU_synth_2"/>
    <property type="match status" value="1"/>
</dbReference>
<evidence type="ECO:0000256" key="6">
    <source>
        <dbReference type="ARBA" id="ARBA00023235"/>
    </source>
</evidence>
<evidence type="ECO:0000256" key="5">
    <source>
        <dbReference type="ARBA" id="ARBA00022884"/>
    </source>
</evidence>
<evidence type="ECO:0000256" key="3">
    <source>
        <dbReference type="ARBA" id="ARBA00010876"/>
    </source>
</evidence>
<dbReference type="PROSITE" id="PS01129">
    <property type="entry name" value="PSI_RLU"/>
    <property type="match status" value="1"/>
</dbReference>
<dbReference type="SMART" id="SM00363">
    <property type="entry name" value="S4"/>
    <property type="match status" value="1"/>
</dbReference>
<dbReference type="InterPro" id="IPR002942">
    <property type="entry name" value="S4_RNA-bd"/>
</dbReference>
<reference evidence="12 13" key="1">
    <citation type="journal article" date="2013" name="Genome Announc.">
        <title>Genome Sequence of Moraxella macacae 0408225, a Novel Bacterial Species Isolated from a Cynomolgus Macaque with Epistaxis.</title>
        <authorList>
            <person name="Ladner J.T."/>
            <person name="Whitehouse C.A."/>
            <person name="Koroleva G.I."/>
            <person name="Palacios G.F."/>
        </authorList>
    </citation>
    <scope>NUCLEOTIDE SEQUENCE [LARGE SCALE GENOMIC DNA]</scope>
    <source>
        <strain evidence="12 13">0408225</strain>
    </source>
</reference>
<dbReference type="EMBL" id="ANIN01000001">
    <property type="protein sequence ID" value="ELA08936.1"/>
    <property type="molecule type" value="Genomic_DNA"/>
</dbReference>
<dbReference type="SUPFAM" id="SSF55174">
    <property type="entry name" value="Alpha-L RNA-binding motif"/>
    <property type="match status" value="1"/>
</dbReference>
<dbReference type="PANTHER" id="PTHR21600">
    <property type="entry name" value="MITOCHONDRIAL RNA PSEUDOURIDINE SYNTHASE"/>
    <property type="match status" value="1"/>
</dbReference>
<dbReference type="NCBIfam" id="TIGR00005">
    <property type="entry name" value="rluA_subfam"/>
    <property type="match status" value="1"/>
</dbReference>
<evidence type="ECO:0000256" key="1">
    <source>
        <dbReference type="ARBA" id="ARBA00000381"/>
    </source>
</evidence>
<feature type="active site" evidence="7">
    <location>
        <position position="213"/>
    </location>
</feature>
<dbReference type="InterPro" id="IPR036986">
    <property type="entry name" value="S4_RNA-bd_sf"/>
</dbReference>
<evidence type="ECO:0000256" key="2">
    <source>
        <dbReference type="ARBA" id="ARBA00002876"/>
    </source>
</evidence>
<evidence type="ECO:0000313" key="12">
    <source>
        <dbReference type="EMBL" id="ELA08936.1"/>
    </source>
</evidence>
<organism evidence="12 13">
    <name type="scientific">Moraxella macacae 0408225</name>
    <dbReference type="NCBI Taxonomy" id="1230338"/>
    <lineage>
        <taxon>Bacteria</taxon>
        <taxon>Pseudomonadati</taxon>
        <taxon>Pseudomonadota</taxon>
        <taxon>Gammaproteobacteria</taxon>
        <taxon>Moraxellales</taxon>
        <taxon>Moraxellaceae</taxon>
        <taxon>Moraxella</taxon>
    </lineage>
</organism>
<dbReference type="GO" id="GO:0160141">
    <property type="term" value="F:23S rRNA pseudouridine(955/2504/2580) synthase activity"/>
    <property type="evidence" value="ECO:0007669"/>
    <property type="project" value="UniProtKB-EC"/>
</dbReference>
<feature type="compositionally biased region" description="Basic and acidic residues" evidence="10">
    <location>
        <begin position="51"/>
        <end position="62"/>
    </location>
</feature>
<accession>L2F826</accession>
<keyword evidence="4" id="KW-0698">rRNA processing</keyword>
<feature type="compositionally biased region" description="Low complexity" evidence="10">
    <location>
        <begin position="10"/>
        <end position="21"/>
    </location>
</feature>
<dbReference type="Gene3D" id="3.10.290.10">
    <property type="entry name" value="RNA-binding S4 domain"/>
    <property type="match status" value="1"/>
</dbReference>
<dbReference type="InterPro" id="IPR050188">
    <property type="entry name" value="RluA_PseudoU_synthase"/>
</dbReference>
<dbReference type="InterPro" id="IPR006145">
    <property type="entry name" value="PsdUridine_synth_RsuA/RluA"/>
</dbReference>
<evidence type="ECO:0000256" key="8">
    <source>
        <dbReference type="PROSITE-ProRule" id="PRU00182"/>
    </source>
</evidence>
<sequence>MTSKHNSYQKNPKNHTNTTKNASFMTNKKPKLHKKPNNQQKFGSKNAPNFTEDRSEPTDKNTQKYQHLTGNDDIEDFGKVNYITVTRQQHNQRLDNFLLTRLKGLPRSHVYNLIRLDEVRVNGKRAKAYEKLERGDVVRIAPIKLAVREKPIVSQALAQGLLDRIVYEDDGLIVLNKPFGMAVHGGSGESFGVIEAMRVATGKKYLELVHRIDKDTSGLLMIAKKRTTLKTLQDHLRQKTLQKTYLCLVNGWIKTDKQKIDKPLLKYRLENGERRVKVAQNHPDSKPSQTLVNVLKRLELSLPSSAGNKKVSFVEVKPLTGRTHQIRVHMAFIGHALLGDDKYHVQDKSGVYRLCLHAYQLDIPGYETITAKLPDDMQALIDKQN</sequence>
<comment type="caution">
    <text evidence="12">The sequence shown here is derived from an EMBL/GenBank/DDBJ whole genome shotgun (WGS) entry which is preliminary data.</text>
</comment>
<dbReference type="InterPro" id="IPR006224">
    <property type="entry name" value="PsdUridine_synth_RluA-like_CS"/>
</dbReference>